<comment type="caution">
    <text evidence="1">The sequence shown here is derived from an EMBL/GenBank/DDBJ whole genome shotgun (WGS) entry which is preliminary data.</text>
</comment>
<evidence type="ECO:0000313" key="1">
    <source>
        <dbReference type="EMBL" id="GLJ94407.1"/>
    </source>
</evidence>
<reference evidence="1" key="1">
    <citation type="journal article" date="2014" name="Int. J. Syst. Evol. Microbiol.">
        <title>Complete genome sequence of Corynebacterium casei LMG S-19264T (=DSM 44701T), isolated from a smear-ripened cheese.</title>
        <authorList>
            <consortium name="US DOE Joint Genome Institute (JGI-PGF)"/>
            <person name="Walter F."/>
            <person name="Albersmeier A."/>
            <person name="Kalinowski J."/>
            <person name="Ruckert C."/>
        </authorList>
    </citation>
    <scope>NUCLEOTIDE SEQUENCE</scope>
    <source>
        <strain evidence="1">VKM Ac-1940</strain>
    </source>
</reference>
<dbReference type="Proteomes" id="UP001142291">
    <property type="component" value="Unassembled WGS sequence"/>
</dbReference>
<reference evidence="1" key="2">
    <citation type="submission" date="2023-01" db="EMBL/GenBank/DDBJ databases">
        <authorList>
            <person name="Sun Q."/>
            <person name="Evtushenko L."/>
        </authorList>
    </citation>
    <scope>NUCLEOTIDE SEQUENCE</scope>
    <source>
        <strain evidence="1">VKM Ac-1940</strain>
    </source>
</reference>
<protein>
    <submittedName>
        <fullName evidence="1">Uncharacterized protein</fullName>
    </submittedName>
</protein>
<accession>A0A9W6HKC1</accession>
<dbReference type="EMBL" id="BSER01000002">
    <property type="protein sequence ID" value="GLJ94407.1"/>
    <property type="molecule type" value="Genomic_DNA"/>
</dbReference>
<dbReference type="RefSeq" id="WP_204962905.1">
    <property type="nucleotide sequence ID" value="NZ_BAAAUR010000008.1"/>
</dbReference>
<sequence length="84" mass="9330">MADISAWRVNDVVAFEAMRESATMLTALLLHGSTDGRQTLSGAIDEVTKLRESVLKTDSDDRAEVSRLAKSIERRIVQLRDSQP</sequence>
<evidence type="ECO:0000313" key="2">
    <source>
        <dbReference type="Proteomes" id="UP001142291"/>
    </source>
</evidence>
<proteinExistence type="predicted"/>
<organism evidence="1 2">
    <name type="scientific">Microbacterium dextranolyticum</name>
    <dbReference type="NCBI Taxonomy" id="36806"/>
    <lineage>
        <taxon>Bacteria</taxon>
        <taxon>Bacillati</taxon>
        <taxon>Actinomycetota</taxon>
        <taxon>Actinomycetes</taxon>
        <taxon>Micrococcales</taxon>
        <taxon>Microbacteriaceae</taxon>
        <taxon>Microbacterium</taxon>
    </lineage>
</organism>
<keyword evidence="2" id="KW-1185">Reference proteome</keyword>
<dbReference type="AlphaFoldDB" id="A0A9W6HKC1"/>
<name>A0A9W6HKC1_9MICO</name>
<gene>
    <name evidence="1" type="ORF">GCM10017591_04680</name>
</gene>